<organism evidence="2 3">
    <name type="scientific">Massilia pinisoli</name>
    <dbReference type="NCBI Taxonomy" id="1772194"/>
    <lineage>
        <taxon>Bacteria</taxon>
        <taxon>Pseudomonadati</taxon>
        <taxon>Pseudomonadota</taxon>
        <taxon>Betaproteobacteria</taxon>
        <taxon>Burkholderiales</taxon>
        <taxon>Oxalobacteraceae</taxon>
        <taxon>Telluria group</taxon>
        <taxon>Massilia</taxon>
    </lineage>
</organism>
<dbReference type="EMBL" id="JANUGW010000005">
    <property type="protein sequence ID" value="MCS0581807.1"/>
    <property type="molecule type" value="Genomic_DNA"/>
</dbReference>
<reference evidence="2 3" key="1">
    <citation type="submission" date="2022-08" db="EMBL/GenBank/DDBJ databases">
        <title>Reclassification of Massilia species as members of the genera Telluria, Duganella, Pseudoduganella, Mokoshia gen. nov. and Zemynaea gen. nov. using orthogonal and non-orthogonal genome-based approaches.</title>
        <authorList>
            <person name="Bowman J.P."/>
        </authorList>
    </citation>
    <scope>NUCLEOTIDE SEQUENCE [LARGE SCALE GENOMIC DNA]</scope>
    <source>
        <strain evidence="2 3">JCM 31316</strain>
    </source>
</reference>
<evidence type="ECO:0000313" key="2">
    <source>
        <dbReference type="EMBL" id="MCS0581807.1"/>
    </source>
</evidence>
<keyword evidence="1" id="KW-0732">Signal</keyword>
<evidence type="ECO:0000256" key="1">
    <source>
        <dbReference type="SAM" id="SignalP"/>
    </source>
</evidence>
<gene>
    <name evidence="2" type="ORF">NX784_09405</name>
</gene>
<protein>
    <submittedName>
        <fullName evidence="2">Uncharacterized protein</fullName>
    </submittedName>
</protein>
<keyword evidence="3" id="KW-1185">Reference proteome</keyword>
<sequence length="118" mass="12803">MRTIVFAGVLTAAAAAVALEPLPDRPAPAPVKPTALPSEDAIRAAVRETLAERPDHPRLHEADTFRANHYDIFARKVEEATVPDCLHEDGLKRQPTFFLGGLLALPFIAVAKVRGKCQ</sequence>
<proteinExistence type="predicted"/>
<feature type="signal peptide" evidence="1">
    <location>
        <begin position="1"/>
        <end position="18"/>
    </location>
</feature>
<accession>A0ABT1ZPG6</accession>
<evidence type="ECO:0000313" key="3">
    <source>
        <dbReference type="Proteomes" id="UP001204151"/>
    </source>
</evidence>
<feature type="chain" id="PRO_5046979212" evidence="1">
    <location>
        <begin position="19"/>
        <end position="118"/>
    </location>
</feature>
<dbReference type="RefSeq" id="WP_258816383.1">
    <property type="nucleotide sequence ID" value="NZ_JANUGW010000005.1"/>
</dbReference>
<comment type="caution">
    <text evidence="2">The sequence shown here is derived from an EMBL/GenBank/DDBJ whole genome shotgun (WGS) entry which is preliminary data.</text>
</comment>
<name>A0ABT1ZPG6_9BURK</name>
<dbReference type="Proteomes" id="UP001204151">
    <property type="component" value="Unassembled WGS sequence"/>
</dbReference>